<evidence type="ECO:0000256" key="4">
    <source>
        <dbReference type="ARBA" id="ARBA00023163"/>
    </source>
</evidence>
<dbReference type="Gene3D" id="3.40.190.290">
    <property type="match status" value="1"/>
</dbReference>
<comment type="similarity">
    <text evidence="1">Belongs to the LysR transcriptional regulatory family.</text>
</comment>
<evidence type="ECO:0000256" key="1">
    <source>
        <dbReference type="ARBA" id="ARBA00009437"/>
    </source>
</evidence>
<evidence type="ECO:0000256" key="3">
    <source>
        <dbReference type="ARBA" id="ARBA00023125"/>
    </source>
</evidence>
<evidence type="ECO:0000256" key="2">
    <source>
        <dbReference type="ARBA" id="ARBA00023015"/>
    </source>
</evidence>
<dbReference type="PANTHER" id="PTHR30346">
    <property type="entry name" value="TRANSCRIPTIONAL DUAL REGULATOR HCAR-RELATED"/>
    <property type="match status" value="1"/>
</dbReference>
<dbReference type="SUPFAM" id="SSF53850">
    <property type="entry name" value="Periplasmic binding protein-like II"/>
    <property type="match status" value="1"/>
</dbReference>
<evidence type="ECO:0000313" key="7">
    <source>
        <dbReference type="Proteomes" id="UP001579974"/>
    </source>
</evidence>
<comment type="caution">
    <text evidence="6">The sequence shown here is derived from an EMBL/GenBank/DDBJ whole genome shotgun (WGS) entry which is preliminary data.</text>
</comment>
<dbReference type="EMBL" id="JBDXSU010000015">
    <property type="protein sequence ID" value="MFB5191960.1"/>
    <property type="molecule type" value="Genomic_DNA"/>
</dbReference>
<dbReference type="InterPro" id="IPR036390">
    <property type="entry name" value="WH_DNA-bd_sf"/>
</dbReference>
<feature type="domain" description="HTH lysR-type" evidence="5">
    <location>
        <begin position="1"/>
        <end position="58"/>
    </location>
</feature>
<dbReference type="Pfam" id="PF00126">
    <property type="entry name" value="HTH_1"/>
    <property type="match status" value="1"/>
</dbReference>
<keyword evidence="4" id="KW-0804">Transcription</keyword>
<evidence type="ECO:0000313" key="6">
    <source>
        <dbReference type="EMBL" id="MFB5191960.1"/>
    </source>
</evidence>
<keyword evidence="7" id="KW-1185">Reference proteome</keyword>
<dbReference type="Gene3D" id="1.10.10.10">
    <property type="entry name" value="Winged helix-like DNA-binding domain superfamily/Winged helix DNA-binding domain"/>
    <property type="match status" value="1"/>
</dbReference>
<keyword evidence="3" id="KW-0238">DNA-binding</keyword>
<dbReference type="SUPFAM" id="SSF46785">
    <property type="entry name" value="Winged helix' DNA-binding domain"/>
    <property type="match status" value="1"/>
</dbReference>
<dbReference type="InterPro" id="IPR000847">
    <property type="entry name" value="LysR_HTH_N"/>
</dbReference>
<dbReference type="CDD" id="cd05466">
    <property type="entry name" value="PBP2_LTTR_substrate"/>
    <property type="match status" value="1"/>
</dbReference>
<organism evidence="6 7">
    <name type="scientific">Alicyclobacillus fastidiosus</name>
    <dbReference type="NCBI Taxonomy" id="392011"/>
    <lineage>
        <taxon>Bacteria</taxon>
        <taxon>Bacillati</taxon>
        <taxon>Bacillota</taxon>
        <taxon>Bacilli</taxon>
        <taxon>Bacillales</taxon>
        <taxon>Alicyclobacillaceae</taxon>
        <taxon>Alicyclobacillus</taxon>
    </lineage>
</organism>
<proteinExistence type="inferred from homology"/>
<dbReference type="PANTHER" id="PTHR30346:SF28">
    <property type="entry name" value="HTH-TYPE TRANSCRIPTIONAL REGULATOR CYNR"/>
    <property type="match status" value="1"/>
</dbReference>
<accession>A0ABV5AI52</accession>
<dbReference type="PROSITE" id="PS50931">
    <property type="entry name" value="HTH_LYSR"/>
    <property type="match status" value="1"/>
</dbReference>
<protein>
    <submittedName>
        <fullName evidence="6">LysR family transcriptional regulator</fullName>
    </submittedName>
</protein>
<dbReference type="InterPro" id="IPR036388">
    <property type="entry name" value="WH-like_DNA-bd_sf"/>
</dbReference>
<dbReference type="PRINTS" id="PR00039">
    <property type="entry name" value="HTHLYSR"/>
</dbReference>
<dbReference type="Proteomes" id="UP001579974">
    <property type="component" value="Unassembled WGS sequence"/>
</dbReference>
<reference evidence="6 7" key="1">
    <citation type="journal article" date="2024" name="Int. J. Mol. Sci.">
        <title>Exploration of Alicyclobacillus spp. Genome in Search of Antibiotic Resistance.</title>
        <authorList>
            <person name="Bucka-Kolendo J."/>
            <person name="Kiousi D.E."/>
            <person name="Dekowska A."/>
            <person name="Mikolajczuk-Szczyrba A."/>
            <person name="Karadedos D.M."/>
            <person name="Michael P."/>
            <person name="Galanis A."/>
            <person name="Sokolowska B."/>
        </authorList>
    </citation>
    <scope>NUCLEOTIDE SEQUENCE [LARGE SCALE GENOMIC DNA]</scope>
    <source>
        <strain evidence="6 7">KKP 3000</strain>
    </source>
</reference>
<name>A0ABV5AI52_9BACL</name>
<dbReference type="InterPro" id="IPR005119">
    <property type="entry name" value="LysR_subst-bd"/>
</dbReference>
<evidence type="ECO:0000259" key="5">
    <source>
        <dbReference type="PROSITE" id="PS50931"/>
    </source>
</evidence>
<dbReference type="RefSeq" id="WP_275475071.1">
    <property type="nucleotide sequence ID" value="NZ_CP162940.1"/>
</dbReference>
<dbReference type="Pfam" id="PF03466">
    <property type="entry name" value="LysR_substrate"/>
    <property type="match status" value="1"/>
</dbReference>
<sequence length="318" mass="35067">MEIRLLKYVATLAKTGSFTRAADILRIAQPSLSQQIAKLEHEIGTQLFVRGRGRVTPTPDGARFLERAEQLIQLHDDLEREMRERTEGMGRELTIGTTAITGGHVLPPLLRAFQKRFPNVHVHLVEGSTAGLEELTEGGSVDLSILSLPLRNPHLSYKPMLTEPLLLALPQAQEEWMSDKLRRVMSSASGASLPTLHLTELADMPFVLLKEGYGFRSTVLQICAENGFQPNIAYETSSIETAQSLVANGLGVTFVPEMVAHRGGPHAPTYVSVTKSLTRTLVFAYPENRYVSLAAQKFLEVYRSTHEGGPTSRWPVGS</sequence>
<keyword evidence="2" id="KW-0805">Transcription regulation</keyword>
<gene>
    <name evidence="6" type="ORF">KKP3000_000750</name>
</gene>